<protein>
    <submittedName>
        <fullName evidence="1">Uncharacterized protein</fullName>
    </submittedName>
</protein>
<gene>
    <name evidence="1" type="ORF">GEV33_011978</name>
</gene>
<reference evidence="1" key="1">
    <citation type="journal article" date="2020" name="J Insects Food Feed">
        <title>The yellow mealworm (Tenebrio molitor) genome: a resource for the emerging insects as food and feed industry.</title>
        <authorList>
            <person name="Eriksson T."/>
            <person name="Andere A."/>
            <person name="Kelstrup H."/>
            <person name="Emery V."/>
            <person name="Picard C."/>
        </authorList>
    </citation>
    <scope>NUCLEOTIDE SEQUENCE</scope>
    <source>
        <strain evidence="1">Stoneville</strain>
        <tissue evidence="1">Whole head</tissue>
    </source>
</reference>
<organism evidence="1 2">
    <name type="scientific">Tenebrio molitor</name>
    <name type="common">Yellow mealworm beetle</name>
    <dbReference type="NCBI Taxonomy" id="7067"/>
    <lineage>
        <taxon>Eukaryota</taxon>
        <taxon>Metazoa</taxon>
        <taxon>Ecdysozoa</taxon>
        <taxon>Arthropoda</taxon>
        <taxon>Hexapoda</taxon>
        <taxon>Insecta</taxon>
        <taxon>Pterygota</taxon>
        <taxon>Neoptera</taxon>
        <taxon>Endopterygota</taxon>
        <taxon>Coleoptera</taxon>
        <taxon>Polyphaga</taxon>
        <taxon>Cucujiformia</taxon>
        <taxon>Tenebrionidae</taxon>
        <taxon>Tenebrio</taxon>
    </lineage>
</organism>
<reference evidence="1" key="2">
    <citation type="submission" date="2021-08" db="EMBL/GenBank/DDBJ databases">
        <authorList>
            <person name="Eriksson T."/>
        </authorList>
    </citation>
    <scope>NUCLEOTIDE SEQUENCE</scope>
    <source>
        <strain evidence="1">Stoneville</strain>
        <tissue evidence="1">Whole head</tissue>
    </source>
</reference>
<dbReference type="EMBL" id="JABDTM020027250">
    <property type="protein sequence ID" value="KAH0810809.1"/>
    <property type="molecule type" value="Genomic_DNA"/>
</dbReference>
<dbReference type="AlphaFoldDB" id="A0A8J6H9P4"/>
<evidence type="ECO:0000313" key="2">
    <source>
        <dbReference type="Proteomes" id="UP000719412"/>
    </source>
</evidence>
<evidence type="ECO:0000313" key="1">
    <source>
        <dbReference type="EMBL" id="KAH0810809.1"/>
    </source>
</evidence>
<accession>A0A8J6H9P4</accession>
<comment type="caution">
    <text evidence="1">The sequence shown here is derived from an EMBL/GenBank/DDBJ whole genome shotgun (WGS) entry which is preliminary data.</text>
</comment>
<keyword evidence="2" id="KW-1185">Reference proteome</keyword>
<sequence length="325" mass="37407">MDATIRKSCYVTIRTVEAAAVVSRAPSEAAKNARDPCRRRRRVVVAAPPARRSCSLASSSCECAVDFCDFAGWKMDHVLSLLAFSGSLKYVESGVVRKCFVQDENADAAFDWMLASRIRQDFLEFRNRYVYGWRCQSLSEWGGRRLRFFQKILKKNAKLQTMFIFAERRLRLLCATIRHRQLFIMISSVDCVSRRRVARKTRSGCVERSISSKQTNRFSTKRRLSRNRRTLKVVTVNTDRFEKGRRRRKNRRIREIDRRATEGPSWGTSMVGTEQMFVRLSCASLAFANATPKGAPQVRVVRHQLGRIWFGVLCKLLRSGSNVSD</sequence>
<name>A0A8J6H9P4_TENMO</name>
<proteinExistence type="predicted"/>
<dbReference type="Proteomes" id="UP000719412">
    <property type="component" value="Unassembled WGS sequence"/>
</dbReference>